<dbReference type="EMBL" id="CABHNT010000033">
    <property type="protein sequence ID" value="VUX34321.1"/>
    <property type="molecule type" value="Genomic_DNA"/>
</dbReference>
<evidence type="ECO:0000313" key="2">
    <source>
        <dbReference type="EMBL" id="VUX34321.1"/>
    </source>
</evidence>
<dbReference type="Proteomes" id="UP000345266">
    <property type="component" value="Unassembled WGS sequence"/>
</dbReference>
<accession>A0A564VPA8</accession>
<proteinExistence type="predicted"/>
<reference evidence="2 3" key="1">
    <citation type="submission" date="2019-07" db="EMBL/GenBank/DDBJ databases">
        <authorList>
            <person name="Hibberd C M."/>
            <person name="Gehrig L. J."/>
            <person name="Chang H.-W."/>
            <person name="Venkatesh S."/>
        </authorList>
    </citation>
    <scope>NUCLEOTIDE SEQUENCE [LARGE SCALE GENOMIC DNA]</scope>
    <source>
        <strain evidence="2">Bifidobacterium_longum_subsp_infantis_JG_Bg463</strain>
    </source>
</reference>
<organism evidence="2 3">
    <name type="scientific">Bifidobacterium longum subsp. infantis</name>
    <dbReference type="NCBI Taxonomy" id="1682"/>
    <lineage>
        <taxon>Bacteria</taxon>
        <taxon>Bacillati</taxon>
        <taxon>Actinomycetota</taxon>
        <taxon>Actinomycetes</taxon>
        <taxon>Bifidobacteriales</taxon>
        <taxon>Bifidobacteriaceae</taxon>
        <taxon>Bifidobacterium</taxon>
    </lineage>
</organism>
<gene>
    <name evidence="2" type="ORF">BLJG463_01488</name>
</gene>
<evidence type="ECO:0000256" key="1">
    <source>
        <dbReference type="SAM" id="MobiDB-lite"/>
    </source>
</evidence>
<evidence type="ECO:0000313" key="3">
    <source>
        <dbReference type="Proteomes" id="UP000345266"/>
    </source>
</evidence>
<feature type="compositionally biased region" description="Basic and acidic residues" evidence="1">
    <location>
        <begin position="48"/>
        <end position="60"/>
    </location>
</feature>
<protein>
    <submittedName>
        <fullName evidence="2">Uncharacterized protein</fullName>
    </submittedName>
</protein>
<name>A0A564VPA8_BIFLI</name>
<dbReference type="AlphaFoldDB" id="A0A564VPA8"/>
<feature type="region of interest" description="Disordered" evidence="1">
    <location>
        <begin position="19"/>
        <end position="82"/>
    </location>
</feature>
<sequence>MKDIRGVVQNWIETKTESLANEDGIRPPPCGNMSNKYDALSGQTAERNGCDKSTVSREPGHGSFASNENGSYRPYRPKTAEDRRVRLDAIVKEIQWKPP</sequence>